<keyword evidence="1" id="KW-1133">Transmembrane helix</keyword>
<dbReference type="AlphaFoldDB" id="A0A3P1T0T1"/>
<dbReference type="OrthoDB" id="9826445at2"/>
<feature type="transmembrane region" description="Helical" evidence="1">
    <location>
        <begin position="85"/>
        <end position="104"/>
    </location>
</feature>
<reference evidence="2 3" key="1">
    <citation type="submission" date="2018-11" db="EMBL/GenBank/DDBJ databases">
        <title>Genomes From Bacteria Associated with the Canine Oral Cavity: a Test Case for Automated Genome-Based Taxonomic Assignment.</title>
        <authorList>
            <person name="Coil D.A."/>
            <person name="Jospin G."/>
            <person name="Darling A.E."/>
            <person name="Wallis C."/>
            <person name="Davis I.J."/>
            <person name="Harris S."/>
            <person name="Eisen J.A."/>
            <person name="Holcombe L.J."/>
            <person name="O'Flynn C."/>
        </authorList>
    </citation>
    <scope>NUCLEOTIDE SEQUENCE [LARGE SCALE GENOMIC DNA]</scope>
    <source>
        <strain evidence="2 3">OH887_COT-365</strain>
    </source>
</reference>
<organism evidence="2 3">
    <name type="scientific">Arachnia propionica</name>
    <dbReference type="NCBI Taxonomy" id="1750"/>
    <lineage>
        <taxon>Bacteria</taxon>
        <taxon>Bacillati</taxon>
        <taxon>Actinomycetota</taxon>
        <taxon>Actinomycetes</taxon>
        <taxon>Propionibacteriales</taxon>
        <taxon>Propionibacteriaceae</taxon>
        <taxon>Arachnia</taxon>
    </lineage>
</organism>
<accession>A0A3P1T0T1</accession>
<gene>
    <name evidence="2" type="ORF">EII34_15565</name>
</gene>
<evidence type="ECO:0000256" key="1">
    <source>
        <dbReference type="SAM" id="Phobius"/>
    </source>
</evidence>
<dbReference type="RefSeq" id="WP_124846084.1">
    <property type="nucleotide sequence ID" value="NZ_RQZG01000031.1"/>
</dbReference>
<dbReference type="Proteomes" id="UP000280819">
    <property type="component" value="Unassembled WGS sequence"/>
</dbReference>
<feature type="transmembrane region" description="Helical" evidence="1">
    <location>
        <begin position="110"/>
        <end position="130"/>
    </location>
</feature>
<dbReference type="EMBL" id="RQZG01000031">
    <property type="protein sequence ID" value="RRD02875.1"/>
    <property type="molecule type" value="Genomic_DNA"/>
</dbReference>
<keyword evidence="1" id="KW-0812">Transmembrane</keyword>
<comment type="caution">
    <text evidence="2">The sequence shown here is derived from an EMBL/GenBank/DDBJ whole genome shotgun (WGS) entry which is preliminary data.</text>
</comment>
<proteinExistence type="predicted"/>
<keyword evidence="1" id="KW-0472">Membrane</keyword>
<name>A0A3P1T0T1_9ACTN</name>
<protein>
    <submittedName>
        <fullName evidence="2">Uncharacterized protein</fullName>
    </submittedName>
</protein>
<evidence type="ECO:0000313" key="3">
    <source>
        <dbReference type="Proteomes" id="UP000280819"/>
    </source>
</evidence>
<sequence length="148" mass="16427">MAEYDGTEWLLSLAVPGARYFAAHVDWTECLQGPARGGYRSSETASVFWVKKLLEHEKVPEVDVDALDRIVEKRYASPRYSKAKVALFWGAVIIGFPLFAWSAFAVDSPIAPGAVGVVAVGILSILGSSWRVHRRRKKLGYTSRQKES</sequence>
<evidence type="ECO:0000313" key="2">
    <source>
        <dbReference type="EMBL" id="RRD02875.1"/>
    </source>
</evidence>